<dbReference type="PANTHER" id="PTHR11008:SF9">
    <property type="entry name" value="PROTEIN TAKEOUT-LIKE PROTEIN"/>
    <property type="match status" value="1"/>
</dbReference>
<dbReference type="EMBL" id="OU963898">
    <property type="protein sequence ID" value="CAH0406002.1"/>
    <property type="molecule type" value="Genomic_DNA"/>
</dbReference>
<evidence type="ECO:0000313" key="2">
    <source>
        <dbReference type="EMBL" id="CAH0406002.1"/>
    </source>
</evidence>
<dbReference type="PANTHER" id="PTHR11008">
    <property type="entry name" value="PROTEIN TAKEOUT-LIKE PROTEIN"/>
    <property type="match status" value="1"/>
</dbReference>
<keyword evidence="1" id="KW-0732">Signal</keyword>
<sequence length="263" mass="29341">MKFWVLLMLCAVCAAAPSAIENEEAFSIESQDMETMDASSRNILVNALIRQMFAYIRYVIRNGSAIFKTPPLDPLDLEHMHVYIPALLLNLDLNLKGIRSTGIGDFVVHRSHLNLAELTFDIDISVPNIYISAAHYDLVGDLFTAIPLYGEGVARFEVEEFRMRAKLFLKQSEDGKSVIIDRIESPSFEIPKLKSGLTGVIGGGDIDAIVNAITEDVIMGYVNRFQGVISQIFSKAVILVGNPILEQLDTWRFIAPFIPRPRP</sequence>
<accession>A0ABN8BBB9</accession>
<gene>
    <name evidence="2" type="ORF">CHILSU_LOCUS9377</name>
</gene>
<proteinExistence type="predicted"/>
<dbReference type="InterPro" id="IPR038606">
    <property type="entry name" value="To_sf"/>
</dbReference>
<dbReference type="Gene3D" id="3.15.10.30">
    <property type="entry name" value="Haemolymph juvenile hormone binding protein"/>
    <property type="match status" value="1"/>
</dbReference>
<dbReference type="Pfam" id="PF06585">
    <property type="entry name" value="JHBP"/>
    <property type="match status" value="1"/>
</dbReference>
<evidence type="ECO:0008006" key="4">
    <source>
        <dbReference type="Google" id="ProtNLM"/>
    </source>
</evidence>
<feature type="chain" id="PRO_5046609112" description="Hemolymph juvenile hormone binding protein" evidence="1">
    <location>
        <begin position="16"/>
        <end position="263"/>
    </location>
</feature>
<reference evidence="2" key="1">
    <citation type="submission" date="2021-12" db="EMBL/GenBank/DDBJ databases">
        <authorList>
            <person name="King R."/>
        </authorList>
    </citation>
    <scope>NUCLEOTIDE SEQUENCE</scope>
</reference>
<name>A0ABN8BBB9_CHISP</name>
<dbReference type="InterPro" id="IPR010562">
    <property type="entry name" value="Haemolymph_juvenile_hormone-bd"/>
</dbReference>
<evidence type="ECO:0000313" key="3">
    <source>
        <dbReference type="Proteomes" id="UP001153292"/>
    </source>
</evidence>
<protein>
    <recommendedName>
        <fullName evidence="4">Hemolymph juvenile hormone binding protein</fullName>
    </recommendedName>
</protein>
<evidence type="ECO:0000256" key="1">
    <source>
        <dbReference type="SAM" id="SignalP"/>
    </source>
</evidence>
<organism evidence="2 3">
    <name type="scientific">Chilo suppressalis</name>
    <name type="common">Asiatic rice borer moth</name>
    <dbReference type="NCBI Taxonomy" id="168631"/>
    <lineage>
        <taxon>Eukaryota</taxon>
        <taxon>Metazoa</taxon>
        <taxon>Ecdysozoa</taxon>
        <taxon>Arthropoda</taxon>
        <taxon>Hexapoda</taxon>
        <taxon>Insecta</taxon>
        <taxon>Pterygota</taxon>
        <taxon>Neoptera</taxon>
        <taxon>Endopterygota</taxon>
        <taxon>Lepidoptera</taxon>
        <taxon>Glossata</taxon>
        <taxon>Ditrysia</taxon>
        <taxon>Pyraloidea</taxon>
        <taxon>Crambidae</taxon>
        <taxon>Crambinae</taxon>
        <taxon>Chilo</taxon>
    </lineage>
</organism>
<keyword evidence="3" id="KW-1185">Reference proteome</keyword>
<dbReference type="SMART" id="SM00700">
    <property type="entry name" value="JHBP"/>
    <property type="match status" value="1"/>
</dbReference>
<feature type="signal peptide" evidence="1">
    <location>
        <begin position="1"/>
        <end position="15"/>
    </location>
</feature>
<dbReference type="Proteomes" id="UP001153292">
    <property type="component" value="Chromosome 5"/>
</dbReference>